<dbReference type="Gramene" id="ORGLA12G0107600.1">
    <property type="protein sequence ID" value="ORGLA12G0107600.1"/>
    <property type="gene ID" value="ORGLA12G0107600"/>
</dbReference>
<sequence length="112" mass="12661">MEVRSPSSKCRNARVTEKPGCDKAHVLGALRSARLKAYIHCSTHRSLILLRLGKDVCEILPDGWGDHYDFGNMDNMDARVTRTKRDLGHIDLVDVEIPHENIPEEGEPEEMP</sequence>
<dbReference type="HOGENOM" id="CLU_2149817_0_0_1"/>
<dbReference type="EnsemblPlants" id="ORGLA12G0107600.1">
    <property type="protein sequence ID" value="ORGLA12G0107600.1"/>
    <property type="gene ID" value="ORGLA12G0107600"/>
</dbReference>
<organism evidence="1 2">
    <name type="scientific">Oryza glaberrima</name>
    <name type="common">African rice</name>
    <dbReference type="NCBI Taxonomy" id="4538"/>
    <lineage>
        <taxon>Eukaryota</taxon>
        <taxon>Viridiplantae</taxon>
        <taxon>Streptophyta</taxon>
        <taxon>Embryophyta</taxon>
        <taxon>Tracheophyta</taxon>
        <taxon>Spermatophyta</taxon>
        <taxon>Magnoliopsida</taxon>
        <taxon>Liliopsida</taxon>
        <taxon>Poales</taxon>
        <taxon>Poaceae</taxon>
        <taxon>BOP clade</taxon>
        <taxon>Oryzoideae</taxon>
        <taxon>Oryzeae</taxon>
        <taxon>Oryzinae</taxon>
        <taxon>Oryza</taxon>
    </lineage>
</organism>
<protein>
    <submittedName>
        <fullName evidence="1">Uncharacterized protein</fullName>
    </submittedName>
</protein>
<reference evidence="1" key="1">
    <citation type="submission" date="2015-06" db="UniProtKB">
        <authorList>
            <consortium name="EnsemblPlants"/>
        </authorList>
    </citation>
    <scope>IDENTIFICATION</scope>
</reference>
<name>I1R6C0_ORYGL</name>
<reference evidence="1 2" key="2">
    <citation type="submission" date="2018-04" db="EMBL/GenBank/DDBJ databases">
        <title>OglaRS2 (Oryza glaberrima Reference Sequence Version 2).</title>
        <authorList>
            <person name="Zhang J."/>
            <person name="Kudrna D."/>
            <person name="Lee S."/>
            <person name="Talag J."/>
            <person name="Rajasekar S."/>
            <person name="Wing R.A."/>
        </authorList>
    </citation>
    <scope>NUCLEOTIDE SEQUENCE [LARGE SCALE GENOMIC DNA]</scope>
    <source>
        <strain evidence="1 2">cv. IRGC 96717</strain>
    </source>
</reference>
<keyword evidence="2" id="KW-1185">Reference proteome</keyword>
<proteinExistence type="predicted"/>
<dbReference type="AlphaFoldDB" id="I1R6C0"/>
<evidence type="ECO:0000313" key="2">
    <source>
        <dbReference type="Proteomes" id="UP000007306"/>
    </source>
</evidence>
<evidence type="ECO:0000313" key="1">
    <source>
        <dbReference type="EnsemblPlants" id="ORGLA12G0107600.1"/>
    </source>
</evidence>
<dbReference type="Proteomes" id="UP000007306">
    <property type="component" value="Chromosome 12"/>
</dbReference>
<accession>I1R6C0</accession>